<keyword evidence="3 9" id="KW-0812">Transmembrane</keyword>
<dbReference type="Pfam" id="PF01127">
    <property type="entry name" value="Sdh_cyt"/>
    <property type="match status" value="1"/>
</dbReference>
<dbReference type="NCBIfam" id="TIGR02046">
    <property type="entry name" value="sdhC_b558_fam"/>
    <property type="match status" value="1"/>
</dbReference>
<dbReference type="EMBL" id="SLXK01000001">
    <property type="protein sequence ID" value="TCP32138.1"/>
    <property type="molecule type" value="Genomic_DNA"/>
</dbReference>
<proteinExistence type="predicted"/>
<feature type="transmembrane region" description="Helical" evidence="9">
    <location>
        <begin position="53"/>
        <end position="75"/>
    </location>
</feature>
<feature type="transmembrane region" description="Helical" evidence="9">
    <location>
        <begin position="177"/>
        <end position="200"/>
    </location>
</feature>
<keyword evidence="6 8" id="KW-0408">Iron</keyword>
<evidence type="ECO:0000256" key="5">
    <source>
        <dbReference type="ARBA" id="ARBA00022989"/>
    </source>
</evidence>
<evidence type="ECO:0000313" key="11">
    <source>
        <dbReference type="Proteomes" id="UP000295416"/>
    </source>
</evidence>
<dbReference type="Gene3D" id="1.20.1300.10">
    <property type="entry name" value="Fumarate reductase/succinate dehydrogenase, transmembrane subunit"/>
    <property type="match status" value="1"/>
</dbReference>
<dbReference type="OrthoDB" id="9789209at2"/>
<feature type="binding site" description="axial binding residue" evidence="8">
    <location>
        <position position="69"/>
    </location>
    <ligand>
        <name>heme</name>
        <dbReference type="ChEBI" id="CHEBI:30413"/>
    </ligand>
    <ligandPart>
        <name>Fe</name>
        <dbReference type="ChEBI" id="CHEBI:18248"/>
    </ligandPart>
</feature>
<evidence type="ECO:0000256" key="8">
    <source>
        <dbReference type="PIRSR" id="PIRSR000170-1"/>
    </source>
</evidence>
<dbReference type="GO" id="GO:0046872">
    <property type="term" value="F:metal ion binding"/>
    <property type="evidence" value="ECO:0007669"/>
    <property type="project" value="UniProtKB-KW"/>
</dbReference>
<evidence type="ECO:0000256" key="4">
    <source>
        <dbReference type="ARBA" id="ARBA00022723"/>
    </source>
</evidence>
<keyword evidence="7 9" id="KW-0472">Membrane</keyword>
<feature type="transmembrane region" description="Helical" evidence="9">
    <location>
        <begin position="96"/>
        <end position="114"/>
    </location>
</feature>
<dbReference type="InterPro" id="IPR016002">
    <property type="entry name" value="Succ_DH_cyt_b558_Firmicute"/>
</dbReference>
<feature type="binding site" description="axial binding residue" evidence="8">
    <location>
        <position position="112"/>
    </location>
    <ligand>
        <name>heme</name>
        <dbReference type="ChEBI" id="CHEBI:30413"/>
    </ligand>
    <ligandPart>
        <name>Fe</name>
        <dbReference type="ChEBI" id="CHEBI:18248"/>
    </ligandPart>
</feature>
<evidence type="ECO:0000256" key="3">
    <source>
        <dbReference type="ARBA" id="ARBA00022692"/>
    </source>
</evidence>
<evidence type="ECO:0000256" key="7">
    <source>
        <dbReference type="ARBA" id="ARBA00023136"/>
    </source>
</evidence>
<dbReference type="InterPro" id="IPR000701">
    <property type="entry name" value="SuccDH_FuR_B_TM-su"/>
</dbReference>
<dbReference type="CDD" id="cd03497">
    <property type="entry name" value="SQR_TypeB_1_TM"/>
    <property type="match status" value="1"/>
</dbReference>
<feature type="binding site" description="axial binding residue" evidence="8">
    <location>
        <position position="154"/>
    </location>
    <ligand>
        <name>heme</name>
        <dbReference type="ChEBI" id="CHEBI:30413"/>
    </ligand>
    <ligandPart>
        <name>Fe</name>
        <dbReference type="ChEBI" id="CHEBI:18248"/>
    </ligandPart>
</feature>
<reference evidence="10 11" key="1">
    <citation type="submission" date="2019-03" db="EMBL/GenBank/DDBJ databases">
        <title>Genomic Encyclopedia of Type Strains, Phase IV (KMG-IV): sequencing the most valuable type-strain genomes for metagenomic binning, comparative biology and taxonomic classification.</title>
        <authorList>
            <person name="Goeker M."/>
        </authorList>
    </citation>
    <scope>NUCLEOTIDE SEQUENCE [LARGE SCALE GENOMIC DNA]</scope>
    <source>
        <strain evidence="10 11">DSM 19377</strain>
    </source>
</reference>
<keyword evidence="5 9" id="KW-1133">Transmembrane helix</keyword>
<name>A0A4R2PCJ3_9BACL</name>
<feature type="binding site" description="axial binding residue" evidence="8">
    <location>
        <position position="27"/>
    </location>
    <ligand>
        <name>heme</name>
        <dbReference type="ChEBI" id="CHEBI:30413"/>
    </ligand>
    <ligandPart>
        <name>Fe</name>
        <dbReference type="ChEBI" id="CHEBI:18248"/>
    </ligandPart>
</feature>
<evidence type="ECO:0000256" key="6">
    <source>
        <dbReference type="ARBA" id="ARBA00023004"/>
    </source>
</evidence>
<keyword evidence="11" id="KW-1185">Reference proteome</keyword>
<gene>
    <name evidence="10" type="ORF">EV207_101114</name>
</gene>
<dbReference type="GO" id="GO:0016020">
    <property type="term" value="C:membrane"/>
    <property type="evidence" value="ECO:0007669"/>
    <property type="project" value="UniProtKB-SubCell"/>
</dbReference>
<evidence type="ECO:0000256" key="9">
    <source>
        <dbReference type="SAM" id="Phobius"/>
    </source>
</evidence>
<dbReference type="InterPro" id="IPR034804">
    <property type="entry name" value="SQR/QFR_C/D"/>
</dbReference>
<dbReference type="InterPro" id="IPR011138">
    <property type="entry name" value="Cytochrome_b-558"/>
</dbReference>
<evidence type="ECO:0000256" key="2">
    <source>
        <dbReference type="ARBA" id="ARBA00022617"/>
    </source>
</evidence>
<dbReference type="RefSeq" id="WP_132742655.1">
    <property type="nucleotide sequence ID" value="NZ_SLXK01000001.1"/>
</dbReference>
<dbReference type="Proteomes" id="UP000295416">
    <property type="component" value="Unassembled WGS sequence"/>
</dbReference>
<organism evidence="10 11">
    <name type="scientific">Scopulibacillus darangshiensis</name>
    <dbReference type="NCBI Taxonomy" id="442528"/>
    <lineage>
        <taxon>Bacteria</taxon>
        <taxon>Bacillati</taxon>
        <taxon>Bacillota</taxon>
        <taxon>Bacilli</taxon>
        <taxon>Bacillales</taxon>
        <taxon>Sporolactobacillaceae</taxon>
        <taxon>Scopulibacillus</taxon>
    </lineage>
</organism>
<dbReference type="PIRSF" id="PIRSF000170">
    <property type="entry name" value="Succ_dh_cyt_b558"/>
    <property type="match status" value="1"/>
</dbReference>
<keyword evidence="2 8" id="KW-0349">Heme</keyword>
<sequence>MAGRDFVNRRLHSFLGVVPIGLFLIVHLTVNWFATRGPDAFNKASQFMEDLPYLLVLEIVLIYLPILFHAIYGVYIAFQAKNNANRYGYFRNWMFFLQRWSGIFLVIFIAWHVWETRIAMALGQALDFGMMADILSNPAMLVFYIVGVLAAVFHFSNGLWSFMVTWGITVSPRAQRISTYATVVVFILLSIVGVGALFAFTNSSYAFM</sequence>
<comment type="caution">
    <text evidence="10">The sequence shown here is derived from an EMBL/GenBank/DDBJ whole genome shotgun (WGS) entry which is preliminary data.</text>
</comment>
<evidence type="ECO:0000313" key="10">
    <source>
        <dbReference type="EMBL" id="TCP32138.1"/>
    </source>
</evidence>
<protein>
    <submittedName>
        <fullName evidence="10">Succinate dehydrogenase subunit C</fullName>
    </submittedName>
</protein>
<evidence type="ECO:0000256" key="1">
    <source>
        <dbReference type="ARBA" id="ARBA00004370"/>
    </source>
</evidence>
<keyword evidence="4 8" id="KW-0479">Metal-binding</keyword>
<dbReference type="AlphaFoldDB" id="A0A4R2PCJ3"/>
<feature type="transmembrane region" description="Helical" evidence="9">
    <location>
        <begin position="12"/>
        <end position="33"/>
    </location>
</feature>
<accession>A0A4R2PCJ3</accession>
<comment type="subcellular location">
    <subcellularLocation>
        <location evidence="1">Membrane</location>
    </subcellularLocation>
</comment>
<feature type="transmembrane region" description="Helical" evidence="9">
    <location>
        <begin position="134"/>
        <end position="156"/>
    </location>
</feature>
<dbReference type="SUPFAM" id="SSF81343">
    <property type="entry name" value="Fumarate reductase respiratory complex transmembrane subunits"/>
    <property type="match status" value="1"/>
</dbReference>